<dbReference type="RefSeq" id="WP_122982193.1">
    <property type="nucleotide sequence ID" value="NZ_BOMX01000157.1"/>
</dbReference>
<dbReference type="InterPro" id="IPR038282">
    <property type="entry name" value="DUF2267_sf"/>
</dbReference>
<dbReference type="Pfam" id="PF10025">
    <property type="entry name" value="DUF2267"/>
    <property type="match status" value="1"/>
</dbReference>
<reference evidence="1 2" key="1">
    <citation type="submission" date="2019-06" db="EMBL/GenBank/DDBJ databases">
        <title>Sequencing the genomes of 1000 actinobacteria strains.</title>
        <authorList>
            <person name="Klenk H.-P."/>
        </authorList>
    </citation>
    <scope>NUCLEOTIDE SEQUENCE [LARGE SCALE GENOMIC DNA]</scope>
    <source>
        <strain evidence="1 2">DSM 43866</strain>
    </source>
</reference>
<dbReference type="EMBL" id="VIWY01000008">
    <property type="protein sequence ID" value="TWG09308.1"/>
    <property type="molecule type" value="Genomic_DNA"/>
</dbReference>
<gene>
    <name evidence="1" type="ORF">FHX34_10823</name>
</gene>
<dbReference type="Gene3D" id="1.10.490.110">
    <property type="entry name" value="Uncharacterized conserved protein DUF2267"/>
    <property type="match status" value="1"/>
</dbReference>
<accession>A0A561VCH5</accession>
<proteinExistence type="predicted"/>
<comment type="caution">
    <text evidence="1">The sequence shown here is derived from an EMBL/GenBank/DDBJ whole genome shotgun (WGS) entry which is preliminary data.</text>
</comment>
<keyword evidence="2" id="KW-1185">Reference proteome</keyword>
<organism evidence="1 2">
    <name type="scientific">Actinoplanes teichomyceticus</name>
    <dbReference type="NCBI Taxonomy" id="1867"/>
    <lineage>
        <taxon>Bacteria</taxon>
        <taxon>Bacillati</taxon>
        <taxon>Actinomycetota</taxon>
        <taxon>Actinomycetes</taxon>
        <taxon>Micromonosporales</taxon>
        <taxon>Micromonosporaceae</taxon>
        <taxon>Actinoplanes</taxon>
    </lineage>
</organism>
<protein>
    <submittedName>
        <fullName evidence="1">Uncharacterized protein (DUF2267 family)</fullName>
    </submittedName>
</protein>
<sequence>MAELAFIDKVAERTGVPEDTARLLTEGTLLTLAARISGGEGMDLAEHVPDELRPYLIKPTEPAEAFSYDEFMRRVAERAGVDRPTAERGVAAVLSALHETVGHQEFTDAIAQLPREFGQLVAAPARR</sequence>
<dbReference type="AlphaFoldDB" id="A0A561VCH5"/>
<name>A0A561VCH5_ACTTI</name>
<dbReference type="InterPro" id="IPR018727">
    <property type="entry name" value="DUF2267"/>
</dbReference>
<dbReference type="OrthoDB" id="952780at2"/>
<evidence type="ECO:0000313" key="1">
    <source>
        <dbReference type="EMBL" id="TWG09308.1"/>
    </source>
</evidence>
<dbReference type="Proteomes" id="UP000320239">
    <property type="component" value="Unassembled WGS sequence"/>
</dbReference>
<evidence type="ECO:0000313" key="2">
    <source>
        <dbReference type="Proteomes" id="UP000320239"/>
    </source>
</evidence>